<evidence type="ECO:0000259" key="5">
    <source>
        <dbReference type="PROSITE" id="PS50977"/>
    </source>
</evidence>
<dbReference type="PROSITE" id="PS50977">
    <property type="entry name" value="HTH_TETR_2"/>
    <property type="match status" value="1"/>
</dbReference>
<protein>
    <submittedName>
        <fullName evidence="6">TetR family transcriptional regulator</fullName>
    </submittedName>
</protein>
<dbReference type="AlphaFoldDB" id="A0A917FVI5"/>
<gene>
    <name evidence="6" type="ORF">GCM10010912_56630</name>
</gene>
<dbReference type="Pfam" id="PF00440">
    <property type="entry name" value="TetR_N"/>
    <property type="match status" value="1"/>
</dbReference>
<evidence type="ECO:0000256" key="1">
    <source>
        <dbReference type="ARBA" id="ARBA00023015"/>
    </source>
</evidence>
<dbReference type="PANTHER" id="PTHR30055:SF151">
    <property type="entry name" value="TRANSCRIPTIONAL REGULATORY PROTEIN"/>
    <property type="match status" value="1"/>
</dbReference>
<reference evidence="6" key="1">
    <citation type="journal article" date="2014" name="Int. J. Syst. Evol. Microbiol.">
        <title>Complete genome sequence of Corynebacterium casei LMG S-19264T (=DSM 44701T), isolated from a smear-ripened cheese.</title>
        <authorList>
            <consortium name="US DOE Joint Genome Institute (JGI-PGF)"/>
            <person name="Walter F."/>
            <person name="Albersmeier A."/>
            <person name="Kalinowski J."/>
            <person name="Ruckert C."/>
        </authorList>
    </citation>
    <scope>NUCLEOTIDE SEQUENCE</scope>
    <source>
        <strain evidence="6">CGMCC 1.16134</strain>
    </source>
</reference>
<dbReference type="InterPro" id="IPR050109">
    <property type="entry name" value="HTH-type_TetR-like_transc_reg"/>
</dbReference>
<dbReference type="Proteomes" id="UP000637643">
    <property type="component" value="Unassembled WGS sequence"/>
</dbReference>
<evidence type="ECO:0000313" key="7">
    <source>
        <dbReference type="Proteomes" id="UP000637643"/>
    </source>
</evidence>
<keyword evidence="3" id="KW-0804">Transcription</keyword>
<evidence type="ECO:0000256" key="3">
    <source>
        <dbReference type="ARBA" id="ARBA00023163"/>
    </source>
</evidence>
<reference evidence="6" key="2">
    <citation type="submission" date="2020-09" db="EMBL/GenBank/DDBJ databases">
        <authorList>
            <person name="Sun Q."/>
            <person name="Zhou Y."/>
        </authorList>
    </citation>
    <scope>NUCLEOTIDE SEQUENCE</scope>
    <source>
        <strain evidence="6">CGMCC 1.16134</strain>
    </source>
</reference>
<proteinExistence type="predicted"/>
<dbReference type="SUPFAM" id="SSF46689">
    <property type="entry name" value="Homeodomain-like"/>
    <property type="match status" value="1"/>
</dbReference>
<keyword evidence="7" id="KW-1185">Reference proteome</keyword>
<evidence type="ECO:0000256" key="4">
    <source>
        <dbReference type="PROSITE-ProRule" id="PRU00335"/>
    </source>
</evidence>
<accession>A0A917FVI5</accession>
<feature type="DNA-binding region" description="H-T-H motif" evidence="4">
    <location>
        <begin position="48"/>
        <end position="67"/>
    </location>
</feature>
<feature type="domain" description="HTH tetR-type" evidence="5">
    <location>
        <begin position="25"/>
        <end position="85"/>
    </location>
</feature>
<keyword evidence="2 4" id="KW-0238">DNA-binding</keyword>
<organism evidence="6 7">
    <name type="scientific">Paenibacillus albidus</name>
    <dbReference type="NCBI Taxonomy" id="2041023"/>
    <lineage>
        <taxon>Bacteria</taxon>
        <taxon>Bacillati</taxon>
        <taxon>Bacillota</taxon>
        <taxon>Bacilli</taxon>
        <taxon>Bacillales</taxon>
        <taxon>Paenibacillaceae</taxon>
        <taxon>Paenibacillus</taxon>
    </lineage>
</organism>
<dbReference type="EMBL" id="BMKR01000037">
    <property type="protein sequence ID" value="GGG04553.1"/>
    <property type="molecule type" value="Genomic_DNA"/>
</dbReference>
<evidence type="ECO:0000256" key="2">
    <source>
        <dbReference type="ARBA" id="ARBA00023125"/>
    </source>
</evidence>
<dbReference type="InterPro" id="IPR009057">
    <property type="entry name" value="Homeodomain-like_sf"/>
</dbReference>
<dbReference type="GO" id="GO:0000976">
    <property type="term" value="F:transcription cis-regulatory region binding"/>
    <property type="evidence" value="ECO:0007669"/>
    <property type="project" value="TreeGrafter"/>
</dbReference>
<dbReference type="Gene3D" id="1.10.357.10">
    <property type="entry name" value="Tetracycline Repressor, domain 2"/>
    <property type="match status" value="1"/>
</dbReference>
<dbReference type="PANTHER" id="PTHR30055">
    <property type="entry name" value="HTH-TYPE TRANSCRIPTIONAL REGULATOR RUTR"/>
    <property type="match status" value="1"/>
</dbReference>
<evidence type="ECO:0000313" key="6">
    <source>
        <dbReference type="EMBL" id="GGG04553.1"/>
    </source>
</evidence>
<keyword evidence="1" id="KW-0805">Transcription regulation</keyword>
<name>A0A917FVI5_9BACL</name>
<comment type="caution">
    <text evidence="6">The sequence shown here is derived from an EMBL/GenBank/DDBJ whole genome shotgun (WGS) entry which is preliminary data.</text>
</comment>
<dbReference type="GO" id="GO:0003700">
    <property type="term" value="F:DNA-binding transcription factor activity"/>
    <property type="evidence" value="ECO:0007669"/>
    <property type="project" value="TreeGrafter"/>
</dbReference>
<dbReference type="InterPro" id="IPR001647">
    <property type="entry name" value="HTH_TetR"/>
</dbReference>
<sequence>MLRGCLKANDLLQNIHIHLPNEMAKITQELIIETAEALIERTEKSEVTLSQIADELSITHAALYKHFKNKQELWAAVSKSWFNRMISEQIKLDMTNLMNAQDLLHDWLWAFAKAKKRAYNENPKMFALNTQYVDSNPLVLRDVLWDSYQIIDGFMDYHDPHFERAEAILSAFAVFSLPSFKESWNLPDYQDRFERIWNLIKQGL</sequence>